<sequence length="150" mass="16372">MEFHSTVELGGKTATGIEVPADVVEMLGGGKRPPVTVTVGGHTYRTTVAPMGGRFMIPLSAENRTASGLTAGDEVDVEITLDTTPREMKAPDDLAEALRASPEAEAFFESLSFSHRRSYVDWIVGAKKDETRQRRVAQAVELLLTKRKQR</sequence>
<protein>
    <submittedName>
        <fullName evidence="1">DUF1905 domain-containing protein</fullName>
    </submittedName>
</protein>
<reference evidence="1" key="1">
    <citation type="submission" date="2019-09" db="EMBL/GenBank/DDBJ databases">
        <authorList>
            <person name="Li J."/>
        </authorList>
    </citation>
    <scope>NUCLEOTIDE SEQUENCE [LARGE SCALE GENOMIC DNA]</scope>
    <source>
        <strain evidence="1">JCM 14732</strain>
    </source>
</reference>
<dbReference type="Gene3D" id="2.40.30.100">
    <property type="entry name" value="AF2212/PG0164-like"/>
    <property type="match status" value="1"/>
</dbReference>
<accession>A0A5M4FH60</accession>
<dbReference type="Pfam" id="PF13376">
    <property type="entry name" value="OmdA"/>
    <property type="match status" value="1"/>
</dbReference>
<dbReference type="RefSeq" id="WP_149687564.1">
    <property type="nucleotide sequence ID" value="NZ_SDPQ02000001.1"/>
</dbReference>
<proteinExistence type="predicted"/>
<evidence type="ECO:0000313" key="1">
    <source>
        <dbReference type="EMBL" id="KAA1399420.1"/>
    </source>
</evidence>
<dbReference type="Proteomes" id="UP000380867">
    <property type="component" value="Unassembled WGS sequence"/>
</dbReference>
<dbReference type="InterPro" id="IPR037079">
    <property type="entry name" value="AF2212/PG0164-like_sf"/>
</dbReference>
<organism evidence="1 2">
    <name type="scientific">Aeromicrobium ginsengisoli</name>
    <dbReference type="NCBI Taxonomy" id="363867"/>
    <lineage>
        <taxon>Bacteria</taxon>
        <taxon>Bacillati</taxon>
        <taxon>Actinomycetota</taxon>
        <taxon>Actinomycetes</taxon>
        <taxon>Propionibacteriales</taxon>
        <taxon>Nocardioidaceae</taxon>
        <taxon>Aeromicrobium</taxon>
    </lineage>
</organism>
<dbReference type="SUPFAM" id="SSF141694">
    <property type="entry name" value="AF2212/PG0164-like"/>
    <property type="match status" value="1"/>
</dbReference>
<evidence type="ECO:0000313" key="2">
    <source>
        <dbReference type="Proteomes" id="UP000380867"/>
    </source>
</evidence>
<dbReference type="InterPro" id="IPR015018">
    <property type="entry name" value="DUF1905"/>
</dbReference>
<gene>
    <name evidence="1" type="ORF">ESP70_001200</name>
</gene>
<dbReference type="Pfam" id="PF08922">
    <property type="entry name" value="DUF1905"/>
    <property type="match status" value="1"/>
</dbReference>
<dbReference type="EMBL" id="SDPQ02000001">
    <property type="protein sequence ID" value="KAA1399420.1"/>
    <property type="molecule type" value="Genomic_DNA"/>
</dbReference>
<dbReference type="OrthoDB" id="2604865at2"/>
<comment type="caution">
    <text evidence="1">The sequence shown here is derived from an EMBL/GenBank/DDBJ whole genome shotgun (WGS) entry which is preliminary data.</text>
</comment>
<dbReference type="AlphaFoldDB" id="A0A5M4FH60"/>
<name>A0A5M4FH60_9ACTN</name>
<keyword evidence="2" id="KW-1185">Reference proteome</keyword>